<dbReference type="PANTHER" id="PTHR44196:SF1">
    <property type="entry name" value="DEHYDROGENASE_REDUCTASE SDR FAMILY MEMBER 7B"/>
    <property type="match status" value="1"/>
</dbReference>
<dbReference type="EMBL" id="BAAATZ010000029">
    <property type="protein sequence ID" value="GAA2735598.1"/>
    <property type="molecule type" value="Genomic_DNA"/>
</dbReference>
<keyword evidence="2" id="KW-0560">Oxidoreductase</keyword>
<evidence type="ECO:0008006" key="6">
    <source>
        <dbReference type="Google" id="ProtNLM"/>
    </source>
</evidence>
<reference evidence="4 5" key="1">
    <citation type="journal article" date="2019" name="Int. J. Syst. Evol. Microbiol.">
        <title>The Global Catalogue of Microorganisms (GCM) 10K type strain sequencing project: providing services to taxonomists for standard genome sequencing and annotation.</title>
        <authorList>
            <consortium name="The Broad Institute Genomics Platform"/>
            <consortium name="The Broad Institute Genome Sequencing Center for Infectious Disease"/>
            <person name="Wu L."/>
            <person name="Ma J."/>
        </authorList>
    </citation>
    <scope>NUCLEOTIDE SEQUENCE [LARGE SCALE GENOMIC DNA]</scope>
    <source>
        <strain evidence="4 5">JCM 8201</strain>
    </source>
</reference>
<organism evidence="4 5">
    <name type="scientific">Actinocorallia aurantiaca</name>
    <dbReference type="NCBI Taxonomy" id="46204"/>
    <lineage>
        <taxon>Bacteria</taxon>
        <taxon>Bacillati</taxon>
        <taxon>Actinomycetota</taxon>
        <taxon>Actinomycetes</taxon>
        <taxon>Streptosporangiales</taxon>
        <taxon>Thermomonosporaceae</taxon>
        <taxon>Actinocorallia</taxon>
    </lineage>
</organism>
<dbReference type="PRINTS" id="PR00080">
    <property type="entry name" value="SDRFAMILY"/>
</dbReference>
<evidence type="ECO:0000313" key="4">
    <source>
        <dbReference type="EMBL" id="GAA2735598.1"/>
    </source>
</evidence>
<proteinExistence type="inferred from homology"/>
<gene>
    <name evidence="4" type="ORF">GCM10010439_60810</name>
</gene>
<dbReference type="PRINTS" id="PR00081">
    <property type="entry name" value="GDHRDH"/>
</dbReference>
<sequence length="263" mass="28068">MKVAVVTGAAGAIGAAVCLRLVERGLHVFAVDVDEEGLKRLPAQVTPVRCDLTDPASYELVAAAVREGAGRCDVLVNNAGIVVTTPFEEASAQELLREQQLNLQAPMLLTRALFPLLREARGQVISVVSLGALLPLAQSPGYSASKFGLRGFLLGLAMREKETGIRISIVNPAAVDTPMLRHEAATGGSPLNFLGRPMQPGTVAEAVVGRLDRPRLETNLPASDGWLVKAAMLAPGLVRRARPVLERAARPALKRYQRRYGIS</sequence>
<dbReference type="InterPro" id="IPR002347">
    <property type="entry name" value="SDR_fam"/>
</dbReference>
<evidence type="ECO:0000256" key="3">
    <source>
        <dbReference type="RuleBase" id="RU000363"/>
    </source>
</evidence>
<dbReference type="Proteomes" id="UP001501842">
    <property type="component" value="Unassembled WGS sequence"/>
</dbReference>
<dbReference type="PANTHER" id="PTHR44196">
    <property type="entry name" value="DEHYDROGENASE/REDUCTASE SDR FAMILY MEMBER 7B"/>
    <property type="match status" value="1"/>
</dbReference>
<dbReference type="InterPro" id="IPR020904">
    <property type="entry name" value="Sc_DH/Rdtase_CS"/>
</dbReference>
<protein>
    <recommendedName>
        <fullName evidence="6">Short-subunit dehydrogenase</fullName>
    </recommendedName>
</protein>
<dbReference type="Gene3D" id="3.40.50.720">
    <property type="entry name" value="NAD(P)-binding Rossmann-like Domain"/>
    <property type="match status" value="1"/>
</dbReference>
<dbReference type="SUPFAM" id="SSF51735">
    <property type="entry name" value="NAD(P)-binding Rossmann-fold domains"/>
    <property type="match status" value="1"/>
</dbReference>
<accession>A0ABN3UMM1</accession>
<evidence type="ECO:0000256" key="1">
    <source>
        <dbReference type="ARBA" id="ARBA00006484"/>
    </source>
</evidence>
<dbReference type="RefSeq" id="WP_344455518.1">
    <property type="nucleotide sequence ID" value="NZ_BAAATZ010000029.1"/>
</dbReference>
<dbReference type="Pfam" id="PF00106">
    <property type="entry name" value="adh_short"/>
    <property type="match status" value="1"/>
</dbReference>
<evidence type="ECO:0000256" key="2">
    <source>
        <dbReference type="ARBA" id="ARBA00023002"/>
    </source>
</evidence>
<dbReference type="InterPro" id="IPR036291">
    <property type="entry name" value="NAD(P)-bd_dom_sf"/>
</dbReference>
<dbReference type="CDD" id="cd05233">
    <property type="entry name" value="SDR_c"/>
    <property type="match status" value="1"/>
</dbReference>
<comment type="similarity">
    <text evidence="1 3">Belongs to the short-chain dehydrogenases/reductases (SDR) family.</text>
</comment>
<dbReference type="PROSITE" id="PS00061">
    <property type="entry name" value="ADH_SHORT"/>
    <property type="match status" value="1"/>
</dbReference>
<evidence type="ECO:0000313" key="5">
    <source>
        <dbReference type="Proteomes" id="UP001501842"/>
    </source>
</evidence>
<comment type="caution">
    <text evidence="4">The sequence shown here is derived from an EMBL/GenBank/DDBJ whole genome shotgun (WGS) entry which is preliminary data.</text>
</comment>
<keyword evidence="5" id="KW-1185">Reference proteome</keyword>
<name>A0ABN3UMM1_9ACTN</name>